<dbReference type="SMART" id="SM00342">
    <property type="entry name" value="HTH_ARAC"/>
    <property type="match status" value="1"/>
</dbReference>
<dbReference type="Gene3D" id="1.10.10.60">
    <property type="entry name" value="Homeodomain-like"/>
    <property type="match status" value="1"/>
</dbReference>
<name>A0ABX2TCD9_9PROT</name>
<feature type="domain" description="HTH araC/xylS-type" evidence="5">
    <location>
        <begin position="30"/>
        <end position="77"/>
    </location>
</feature>
<feature type="region of interest" description="Disordered" evidence="4">
    <location>
        <begin position="1"/>
        <end position="28"/>
    </location>
</feature>
<dbReference type="Pfam" id="PF12833">
    <property type="entry name" value="HTH_18"/>
    <property type="match status" value="1"/>
</dbReference>
<dbReference type="Proteomes" id="UP000584642">
    <property type="component" value="Unassembled WGS sequence"/>
</dbReference>
<keyword evidence="3" id="KW-0804">Transcription</keyword>
<accession>A0ABX2TCD9</accession>
<keyword evidence="1" id="KW-0805">Transcription regulation</keyword>
<organism evidence="6 7">
    <name type="scientific">Azospirillum oleiclasticum</name>
    <dbReference type="NCBI Taxonomy" id="2735135"/>
    <lineage>
        <taxon>Bacteria</taxon>
        <taxon>Pseudomonadati</taxon>
        <taxon>Pseudomonadota</taxon>
        <taxon>Alphaproteobacteria</taxon>
        <taxon>Rhodospirillales</taxon>
        <taxon>Azospirillaceae</taxon>
        <taxon>Azospirillum</taxon>
    </lineage>
</organism>
<keyword evidence="7" id="KW-1185">Reference proteome</keyword>
<gene>
    <name evidence="6" type="ORF">HND93_13925</name>
</gene>
<dbReference type="RefSeq" id="WP_180282590.1">
    <property type="nucleotide sequence ID" value="NZ_JABFDB010000009.1"/>
</dbReference>
<dbReference type="InterPro" id="IPR009057">
    <property type="entry name" value="Homeodomain-like_sf"/>
</dbReference>
<keyword evidence="2" id="KW-0238">DNA-binding</keyword>
<evidence type="ECO:0000256" key="2">
    <source>
        <dbReference type="ARBA" id="ARBA00023125"/>
    </source>
</evidence>
<evidence type="ECO:0000256" key="4">
    <source>
        <dbReference type="SAM" id="MobiDB-lite"/>
    </source>
</evidence>
<reference evidence="6 7" key="1">
    <citation type="submission" date="2020-05" db="EMBL/GenBank/DDBJ databases">
        <title>Azospirillum oleiclasticum sp. nov, a nitrogen-fixing and heavy crude oil-emulsifying bacterium isolated from the crude oil of Yumen Oilfield.</title>
        <authorList>
            <person name="Wu D."/>
            <person name="Cai M."/>
            <person name="Zhang X."/>
        </authorList>
    </citation>
    <scope>NUCLEOTIDE SEQUENCE [LARGE SCALE GENOMIC DNA]</scope>
    <source>
        <strain evidence="6 7">ROY-1-1-2</strain>
    </source>
</reference>
<dbReference type="SUPFAM" id="SSF46689">
    <property type="entry name" value="Homeodomain-like"/>
    <property type="match status" value="1"/>
</dbReference>
<dbReference type="PROSITE" id="PS01124">
    <property type="entry name" value="HTH_ARAC_FAMILY_2"/>
    <property type="match status" value="1"/>
</dbReference>
<evidence type="ECO:0000259" key="5">
    <source>
        <dbReference type="PROSITE" id="PS01124"/>
    </source>
</evidence>
<comment type="caution">
    <text evidence="6">The sequence shown here is derived from an EMBL/GenBank/DDBJ whole genome shotgun (WGS) entry which is preliminary data.</text>
</comment>
<sequence length="79" mass="8370">MLPSSRDQRSATSPYSAPGTSGAEAKASTRVDCAARLLRDGQSVTEAALAAGYANPSHFAKRFRLRHGQPPRAWLTGGE</sequence>
<protein>
    <submittedName>
        <fullName evidence="6">Helix-turn-helix domain-containing protein</fullName>
    </submittedName>
</protein>
<dbReference type="EMBL" id="JABFDB010000009">
    <property type="protein sequence ID" value="NYZ20808.1"/>
    <property type="molecule type" value="Genomic_DNA"/>
</dbReference>
<feature type="compositionally biased region" description="Polar residues" evidence="4">
    <location>
        <begin position="10"/>
        <end position="19"/>
    </location>
</feature>
<dbReference type="InterPro" id="IPR018062">
    <property type="entry name" value="HTH_AraC-typ_CS"/>
</dbReference>
<evidence type="ECO:0000256" key="1">
    <source>
        <dbReference type="ARBA" id="ARBA00023015"/>
    </source>
</evidence>
<evidence type="ECO:0000313" key="6">
    <source>
        <dbReference type="EMBL" id="NYZ20808.1"/>
    </source>
</evidence>
<dbReference type="InterPro" id="IPR018060">
    <property type="entry name" value="HTH_AraC"/>
</dbReference>
<evidence type="ECO:0000256" key="3">
    <source>
        <dbReference type="ARBA" id="ARBA00023163"/>
    </source>
</evidence>
<dbReference type="PROSITE" id="PS00041">
    <property type="entry name" value="HTH_ARAC_FAMILY_1"/>
    <property type="match status" value="1"/>
</dbReference>
<proteinExistence type="predicted"/>
<evidence type="ECO:0000313" key="7">
    <source>
        <dbReference type="Proteomes" id="UP000584642"/>
    </source>
</evidence>